<dbReference type="InterPro" id="IPR036156">
    <property type="entry name" value="Beta-gal/glucu_dom_sf"/>
</dbReference>
<dbReference type="PANTHER" id="PTHR42732:SF1">
    <property type="entry name" value="BETA-MANNOSIDASE"/>
    <property type="match status" value="1"/>
</dbReference>
<dbReference type="InterPro" id="IPR006102">
    <property type="entry name" value="Ig-like_GH2"/>
</dbReference>
<dbReference type="EMBL" id="CAJNOL010000574">
    <property type="protein sequence ID" value="CAF1121702.1"/>
    <property type="molecule type" value="Genomic_DNA"/>
</dbReference>
<evidence type="ECO:0000313" key="8">
    <source>
        <dbReference type="EMBL" id="CAF1014518.1"/>
    </source>
</evidence>
<dbReference type="Pfam" id="PF02836">
    <property type="entry name" value="Glyco_hydro_2_C"/>
    <property type="match status" value="1"/>
</dbReference>
<protein>
    <recommendedName>
        <fullName evidence="12">Beta-galactosidase</fullName>
    </recommendedName>
</protein>
<keyword evidence="5" id="KW-0472">Membrane</keyword>
<dbReference type="EMBL" id="CAJNOH010000362">
    <property type="protein sequence ID" value="CAF1014518.1"/>
    <property type="molecule type" value="Genomic_DNA"/>
</dbReference>
<evidence type="ECO:0000313" key="11">
    <source>
        <dbReference type="Proteomes" id="UP000663870"/>
    </source>
</evidence>
<evidence type="ECO:0000256" key="1">
    <source>
        <dbReference type="ARBA" id="ARBA00003025"/>
    </source>
</evidence>
<keyword evidence="11" id="KW-1185">Reference proteome</keyword>
<sequence>MYENKTHIRVCLSFRCKIVLLVTLFIYLWFSIRWSHNLPSRPLFEKILIDDDWEFSFDELTWIMVTLPHTPRVEPIEKVEQQWQGTCFYRRKLPIVDNSYRILQFDAAMHEADVWVDGVHVVHHLGGYLPFDVNVSHGNNITVRLRNTDNPIIPPGKTLSELDFNYYGGLYRHVWLFKKSYQLRFDRDIRVQYENVNRSQATVRIRFNITHDQNTLKRYRIRYLLNGDELFPSKVIDLANPSMNSVAYDIKIIVIHPRLWSPWKPNLYTLSLGLRSNIGTKEIVFDQENITIGIRSFEFRSNSSFLFLNGEKLDFLVGTNRHQEYPYVGYAVPDRAQRRDAYKIKAAGFHLVRCSHYPPSIAFLDACDRLGLLVINSIPGWQFFGNKTFQANALDDVRQMMRRDSNHPCIFLWEASLNESPMSREFMARAHAIVKEELSNGLTSGWLDEENIYDVFAPARQHRDRPYFYRFYRAKNNKPIFLAEYGDWEYYASKNHNFNQTFLPQLEQFQNTSRQRRCDGERGLLQQIFNFQEAHNDNRLASKTACIIGDANWVMFDYKRGYAPDIEASGIMDINRLPKFVFYFYQ</sequence>
<name>A0A814HTM6_9BILA</name>
<dbReference type="InterPro" id="IPR008979">
    <property type="entry name" value="Galactose-bd-like_sf"/>
</dbReference>
<dbReference type="Proteomes" id="UP000663854">
    <property type="component" value="Unassembled WGS sequence"/>
</dbReference>
<keyword evidence="4" id="KW-0326">Glycosidase</keyword>
<dbReference type="InterPro" id="IPR006101">
    <property type="entry name" value="Glyco_hydro_2"/>
</dbReference>
<evidence type="ECO:0000256" key="2">
    <source>
        <dbReference type="ARBA" id="ARBA00007401"/>
    </source>
</evidence>
<dbReference type="InterPro" id="IPR006103">
    <property type="entry name" value="Glyco_hydro_2_cat"/>
</dbReference>
<dbReference type="Gene3D" id="3.20.20.80">
    <property type="entry name" value="Glycosidases"/>
    <property type="match status" value="1"/>
</dbReference>
<dbReference type="SUPFAM" id="SSF49785">
    <property type="entry name" value="Galactose-binding domain-like"/>
    <property type="match status" value="1"/>
</dbReference>
<dbReference type="SUPFAM" id="SSF49303">
    <property type="entry name" value="beta-Galactosidase/glucuronidase domain"/>
    <property type="match status" value="1"/>
</dbReference>
<gene>
    <name evidence="9" type="ORF">JXQ802_LOCUS20240</name>
    <name evidence="8" type="ORF">PYM288_LOCUS15288</name>
</gene>
<keyword evidence="3" id="KW-0378">Hydrolase</keyword>
<evidence type="ECO:0000256" key="3">
    <source>
        <dbReference type="ARBA" id="ARBA00022801"/>
    </source>
</evidence>
<dbReference type="InterPro" id="IPR017853">
    <property type="entry name" value="GH"/>
</dbReference>
<dbReference type="InterPro" id="IPR051913">
    <property type="entry name" value="GH2_Domain-Containing"/>
</dbReference>
<evidence type="ECO:0008006" key="12">
    <source>
        <dbReference type="Google" id="ProtNLM"/>
    </source>
</evidence>
<feature type="transmembrane region" description="Helical" evidence="5">
    <location>
        <begin position="12"/>
        <end position="30"/>
    </location>
</feature>
<reference evidence="8" key="1">
    <citation type="submission" date="2021-02" db="EMBL/GenBank/DDBJ databases">
        <authorList>
            <person name="Nowell W R."/>
        </authorList>
    </citation>
    <scope>NUCLEOTIDE SEQUENCE</scope>
</reference>
<dbReference type="SUPFAM" id="SSF51445">
    <property type="entry name" value="(Trans)glycosidases"/>
    <property type="match status" value="1"/>
</dbReference>
<dbReference type="Gene3D" id="2.60.120.260">
    <property type="entry name" value="Galactose-binding domain-like"/>
    <property type="match status" value="1"/>
</dbReference>
<dbReference type="InterPro" id="IPR013783">
    <property type="entry name" value="Ig-like_fold"/>
</dbReference>
<comment type="function">
    <text evidence="1">Plays an important role in the degradation of dermatan and keratan sulfates.</text>
</comment>
<keyword evidence="5" id="KW-0812">Transmembrane</keyword>
<evidence type="ECO:0000313" key="9">
    <source>
        <dbReference type="EMBL" id="CAF1121702.1"/>
    </source>
</evidence>
<comment type="similarity">
    <text evidence="2">Belongs to the glycosyl hydrolase 2 family.</text>
</comment>
<feature type="domain" description="Glycoside hydrolase family 2 immunoglobulin-like beta-sandwich" evidence="6">
    <location>
        <begin position="187"/>
        <end position="295"/>
    </location>
</feature>
<feature type="domain" description="Glycoside hydrolase family 2 catalytic" evidence="7">
    <location>
        <begin position="304"/>
        <end position="435"/>
    </location>
</feature>
<evidence type="ECO:0000259" key="7">
    <source>
        <dbReference type="Pfam" id="PF02836"/>
    </source>
</evidence>
<evidence type="ECO:0000256" key="4">
    <source>
        <dbReference type="ARBA" id="ARBA00023295"/>
    </source>
</evidence>
<dbReference type="Gene3D" id="2.60.40.10">
    <property type="entry name" value="Immunoglobulins"/>
    <property type="match status" value="1"/>
</dbReference>
<evidence type="ECO:0000313" key="10">
    <source>
        <dbReference type="Proteomes" id="UP000663854"/>
    </source>
</evidence>
<dbReference type="GO" id="GO:0004553">
    <property type="term" value="F:hydrolase activity, hydrolyzing O-glycosyl compounds"/>
    <property type="evidence" value="ECO:0007669"/>
    <property type="project" value="InterPro"/>
</dbReference>
<proteinExistence type="inferred from homology"/>
<dbReference type="PANTHER" id="PTHR42732">
    <property type="entry name" value="BETA-GALACTOSIDASE"/>
    <property type="match status" value="1"/>
</dbReference>
<dbReference type="PRINTS" id="PR00132">
    <property type="entry name" value="GLHYDRLASE2"/>
</dbReference>
<dbReference type="GO" id="GO:0005975">
    <property type="term" value="P:carbohydrate metabolic process"/>
    <property type="evidence" value="ECO:0007669"/>
    <property type="project" value="InterPro"/>
</dbReference>
<accession>A0A814HTM6</accession>
<evidence type="ECO:0000259" key="6">
    <source>
        <dbReference type="Pfam" id="PF00703"/>
    </source>
</evidence>
<dbReference type="Pfam" id="PF00703">
    <property type="entry name" value="Glyco_hydro_2"/>
    <property type="match status" value="1"/>
</dbReference>
<evidence type="ECO:0000256" key="5">
    <source>
        <dbReference type="SAM" id="Phobius"/>
    </source>
</evidence>
<comment type="caution">
    <text evidence="8">The sequence shown here is derived from an EMBL/GenBank/DDBJ whole genome shotgun (WGS) entry which is preliminary data.</text>
</comment>
<organism evidence="8 10">
    <name type="scientific">Rotaria sordida</name>
    <dbReference type="NCBI Taxonomy" id="392033"/>
    <lineage>
        <taxon>Eukaryota</taxon>
        <taxon>Metazoa</taxon>
        <taxon>Spiralia</taxon>
        <taxon>Gnathifera</taxon>
        <taxon>Rotifera</taxon>
        <taxon>Eurotatoria</taxon>
        <taxon>Bdelloidea</taxon>
        <taxon>Philodinida</taxon>
        <taxon>Philodinidae</taxon>
        <taxon>Rotaria</taxon>
    </lineage>
</organism>
<keyword evidence="5" id="KW-1133">Transmembrane helix</keyword>
<dbReference type="Proteomes" id="UP000663870">
    <property type="component" value="Unassembled WGS sequence"/>
</dbReference>
<dbReference type="AlphaFoldDB" id="A0A814HTM6"/>